<evidence type="ECO:0000256" key="9">
    <source>
        <dbReference type="ARBA" id="ARBA00023008"/>
    </source>
</evidence>
<comment type="function">
    <text evidence="1 11">Exerts its effect at some terminal stage of cytochrome c oxidase synthesis, probably by being involved in the insertion of the copper B into subunit I.</text>
</comment>
<dbReference type="InterPro" id="IPR007533">
    <property type="entry name" value="Cyt_c_oxidase_assmbl_CtaG"/>
</dbReference>
<name>A0A368NYF5_AGRVI</name>
<keyword evidence="6 11" id="KW-0812">Transmembrane</keyword>
<dbReference type="AlphaFoldDB" id="A0A368NYF5"/>
<reference evidence="13 14" key="1">
    <citation type="submission" date="2018-08" db="EMBL/GenBank/DDBJ databases">
        <title>Genome sequencing of Agrobacterium vitis strain ICMP 10754.</title>
        <authorList>
            <person name="Visnovsky S.B."/>
            <person name="Pitman A.R."/>
        </authorList>
    </citation>
    <scope>NUCLEOTIDE SEQUENCE [LARGE SCALE GENOMIC DNA]</scope>
    <source>
        <strain evidence="13 14">ICMP 10754</strain>
    </source>
</reference>
<comment type="similarity">
    <text evidence="3 11">Belongs to the COX11/CtaG family.</text>
</comment>
<dbReference type="HAMAP" id="MF_00155">
    <property type="entry name" value="CtaG"/>
    <property type="match status" value="1"/>
</dbReference>
<evidence type="ECO:0000256" key="10">
    <source>
        <dbReference type="ARBA" id="ARBA00023136"/>
    </source>
</evidence>
<dbReference type="OrthoDB" id="9804841at2"/>
<dbReference type="FunFam" id="2.60.370.10:FF:000001">
    <property type="entry name" value="COX11 cytochrome c oxidase assembly homolog"/>
    <property type="match status" value="1"/>
</dbReference>
<evidence type="ECO:0000256" key="5">
    <source>
        <dbReference type="ARBA" id="ARBA00022475"/>
    </source>
</evidence>
<dbReference type="Gene3D" id="2.60.370.10">
    <property type="entry name" value="Ctag/Cox11"/>
    <property type="match status" value="1"/>
</dbReference>
<dbReference type="GO" id="GO:0005886">
    <property type="term" value="C:plasma membrane"/>
    <property type="evidence" value="ECO:0007669"/>
    <property type="project" value="UniProtKB-SubCell"/>
</dbReference>
<dbReference type="InterPro" id="IPR023471">
    <property type="entry name" value="CtaG/Cox11_dom_sf"/>
</dbReference>
<evidence type="ECO:0000313" key="14">
    <source>
        <dbReference type="Proteomes" id="UP000436911"/>
    </source>
</evidence>
<comment type="caution">
    <text evidence="13">The sequence shown here is derived from an EMBL/GenBank/DDBJ whole genome shotgun (WGS) entry which is preliminary data.</text>
</comment>
<keyword evidence="10 11" id="KW-0472">Membrane</keyword>
<sequence length="203" mass="22181">MAEPGGTQAGERRGKDLTVFFACLAFVGGVTAMSFAAAPFYRMYCQLTGYNGTTQRAEQPSSVILDRKMTVTFDANVSPGLNWDFKPMQASVAPRIGETIQANYSVTNRSPYPTKGQAVFNVTPMEAAVYFNKIECFCFTETVLQPGQTLDMPVVFYIDPDIMAQPETKNIGTVTLSYTFYPHGGEKPVAGIAQDKATVQPKL</sequence>
<evidence type="ECO:0000256" key="3">
    <source>
        <dbReference type="ARBA" id="ARBA00009620"/>
    </source>
</evidence>
<feature type="transmembrane region" description="Helical" evidence="12">
    <location>
        <begin position="17"/>
        <end position="41"/>
    </location>
</feature>
<keyword evidence="11" id="KW-0997">Cell inner membrane</keyword>
<dbReference type="GO" id="GO:0005507">
    <property type="term" value="F:copper ion binding"/>
    <property type="evidence" value="ECO:0007669"/>
    <property type="project" value="InterPro"/>
</dbReference>
<keyword evidence="9 11" id="KW-0186">Copper</keyword>
<proteinExistence type="inferred from homology"/>
<accession>A0A368NYF5</accession>
<keyword evidence="8 11" id="KW-1133">Transmembrane helix</keyword>
<evidence type="ECO:0000256" key="12">
    <source>
        <dbReference type="SAM" id="Phobius"/>
    </source>
</evidence>
<organism evidence="13 14">
    <name type="scientific">Agrobacterium vitis</name>
    <name type="common">Rhizobium vitis</name>
    <dbReference type="NCBI Taxonomy" id="373"/>
    <lineage>
        <taxon>Bacteria</taxon>
        <taxon>Pseudomonadati</taxon>
        <taxon>Pseudomonadota</taxon>
        <taxon>Alphaproteobacteria</taxon>
        <taxon>Hyphomicrobiales</taxon>
        <taxon>Rhizobiaceae</taxon>
        <taxon>Rhizobium/Agrobacterium group</taxon>
        <taxon>Agrobacterium</taxon>
    </lineage>
</organism>
<dbReference type="PIRSF" id="PIRSF005413">
    <property type="entry name" value="COX11"/>
    <property type="match status" value="1"/>
</dbReference>
<evidence type="ECO:0000256" key="11">
    <source>
        <dbReference type="HAMAP-Rule" id="MF_00155"/>
    </source>
</evidence>
<keyword evidence="5 11" id="KW-1003">Cell membrane</keyword>
<protein>
    <recommendedName>
        <fullName evidence="4 11">Cytochrome c oxidase assembly protein CtaG</fullName>
    </recommendedName>
</protein>
<evidence type="ECO:0000256" key="6">
    <source>
        <dbReference type="ARBA" id="ARBA00022692"/>
    </source>
</evidence>
<comment type="subcellular location">
    <subcellularLocation>
        <location evidence="2 11">Cell inner membrane</location>
        <topology evidence="2 11">Single-pass type II membrane protein</topology>
        <orientation evidence="2 11">Periplasmic side</orientation>
    </subcellularLocation>
</comment>
<dbReference type="SUPFAM" id="SSF110111">
    <property type="entry name" value="Ctag/Cox11"/>
    <property type="match status" value="1"/>
</dbReference>
<dbReference type="EMBL" id="QUSG01000001">
    <property type="protein sequence ID" value="KAA3531977.1"/>
    <property type="molecule type" value="Genomic_DNA"/>
</dbReference>
<dbReference type="PANTHER" id="PTHR21320:SF3">
    <property type="entry name" value="CYTOCHROME C OXIDASE ASSEMBLY PROTEIN COX11, MITOCHONDRIAL-RELATED"/>
    <property type="match status" value="1"/>
</dbReference>
<keyword evidence="7 11" id="KW-0735">Signal-anchor</keyword>
<dbReference type="NCBIfam" id="NF003465">
    <property type="entry name" value="PRK05089.1"/>
    <property type="match status" value="1"/>
</dbReference>
<evidence type="ECO:0000256" key="4">
    <source>
        <dbReference type="ARBA" id="ARBA00015384"/>
    </source>
</evidence>
<evidence type="ECO:0000256" key="8">
    <source>
        <dbReference type="ARBA" id="ARBA00022989"/>
    </source>
</evidence>
<feature type="topological domain" description="Periplasmic" evidence="11">
    <location>
        <begin position="38"/>
        <end position="203"/>
    </location>
</feature>
<dbReference type="Pfam" id="PF04442">
    <property type="entry name" value="CtaG_Cox11"/>
    <property type="match status" value="1"/>
</dbReference>
<gene>
    <name evidence="11" type="primary">ctaG</name>
    <name evidence="13" type="ORF">DXT89_00940</name>
</gene>
<dbReference type="PANTHER" id="PTHR21320">
    <property type="entry name" value="CYTOCHROME C OXIDASE ASSEMBLY PROTEIN COX11-RELATED"/>
    <property type="match status" value="1"/>
</dbReference>
<dbReference type="GO" id="GO:0008535">
    <property type="term" value="P:respiratory chain complex IV assembly"/>
    <property type="evidence" value="ECO:0007669"/>
    <property type="project" value="UniProtKB-UniRule"/>
</dbReference>
<dbReference type="RefSeq" id="WP_060719082.1">
    <property type="nucleotide sequence ID" value="NZ_JABFNP010000001.1"/>
</dbReference>
<evidence type="ECO:0000256" key="7">
    <source>
        <dbReference type="ARBA" id="ARBA00022968"/>
    </source>
</evidence>
<evidence type="ECO:0000313" key="13">
    <source>
        <dbReference type="EMBL" id="KAA3531977.1"/>
    </source>
</evidence>
<dbReference type="Proteomes" id="UP000436911">
    <property type="component" value="Unassembled WGS sequence"/>
</dbReference>
<evidence type="ECO:0000256" key="2">
    <source>
        <dbReference type="ARBA" id="ARBA00004382"/>
    </source>
</evidence>
<evidence type="ECO:0000256" key="1">
    <source>
        <dbReference type="ARBA" id="ARBA00004007"/>
    </source>
</evidence>
<dbReference type="GeneID" id="60681839"/>
<feature type="topological domain" description="Cytoplasmic" evidence="11">
    <location>
        <begin position="1"/>
        <end position="14"/>
    </location>
</feature>